<dbReference type="Proteomes" id="UP000249522">
    <property type="component" value="Unassembled WGS sequence"/>
</dbReference>
<reference evidence="3 4" key="1">
    <citation type="submission" date="2018-06" db="EMBL/GenBank/DDBJ databases">
        <title>Paenibacillus imtechensis sp. nov.</title>
        <authorList>
            <person name="Pinnaka A.K."/>
            <person name="Singh H."/>
            <person name="Kaur M."/>
        </authorList>
    </citation>
    <scope>NUCLEOTIDE SEQUENCE [LARGE SCALE GENOMIC DNA]</scope>
    <source>
        <strain evidence="3 4">SMB1</strain>
    </source>
</reference>
<dbReference type="RefSeq" id="WP_111148723.1">
    <property type="nucleotide sequence ID" value="NZ_QKRB01000055.1"/>
</dbReference>
<dbReference type="InterPro" id="IPR025620">
    <property type="entry name" value="YlaH"/>
</dbReference>
<dbReference type="AlphaFoldDB" id="A0A2W1L4S6"/>
<feature type="transmembrane region" description="Helical" evidence="2">
    <location>
        <begin position="40"/>
        <end position="56"/>
    </location>
</feature>
<feature type="region of interest" description="Disordered" evidence="1">
    <location>
        <begin position="87"/>
        <end position="109"/>
    </location>
</feature>
<sequence length="109" mass="12558">MQQWFSDHKLISYLLILGFTIYIFNKVFRAQQKLPILKEILVYILMAFGSGVLLIMQVDKLPIIQCMGVAVLMMLIHRGRQLYDKWKDRSSGTGQDALQADKPIKTDQA</sequence>
<evidence type="ECO:0000256" key="1">
    <source>
        <dbReference type="SAM" id="MobiDB-lite"/>
    </source>
</evidence>
<evidence type="ECO:0000313" key="4">
    <source>
        <dbReference type="Proteomes" id="UP000249522"/>
    </source>
</evidence>
<keyword evidence="2" id="KW-1133">Transmembrane helix</keyword>
<gene>
    <name evidence="3" type="ORF">DNH61_20670</name>
</gene>
<accession>A0A2W1L4S6</accession>
<dbReference type="EMBL" id="QKRB01000055">
    <property type="protein sequence ID" value="PZD93913.1"/>
    <property type="molecule type" value="Genomic_DNA"/>
</dbReference>
<protein>
    <recommendedName>
        <fullName evidence="5">YlaH-like protein</fullName>
    </recommendedName>
</protein>
<evidence type="ECO:0008006" key="5">
    <source>
        <dbReference type="Google" id="ProtNLM"/>
    </source>
</evidence>
<comment type="caution">
    <text evidence="3">The sequence shown here is derived from an EMBL/GenBank/DDBJ whole genome shotgun (WGS) entry which is preliminary data.</text>
</comment>
<keyword evidence="2" id="KW-0812">Transmembrane</keyword>
<keyword evidence="4" id="KW-1185">Reference proteome</keyword>
<dbReference type="Pfam" id="PF14036">
    <property type="entry name" value="YlaH"/>
    <property type="match status" value="1"/>
</dbReference>
<organism evidence="3 4">
    <name type="scientific">Paenibacillus sambharensis</name>
    <dbReference type="NCBI Taxonomy" id="1803190"/>
    <lineage>
        <taxon>Bacteria</taxon>
        <taxon>Bacillati</taxon>
        <taxon>Bacillota</taxon>
        <taxon>Bacilli</taxon>
        <taxon>Bacillales</taxon>
        <taxon>Paenibacillaceae</taxon>
        <taxon>Paenibacillus</taxon>
    </lineage>
</organism>
<dbReference type="OrthoDB" id="2665181at2"/>
<evidence type="ECO:0000313" key="3">
    <source>
        <dbReference type="EMBL" id="PZD93913.1"/>
    </source>
</evidence>
<proteinExistence type="predicted"/>
<feature type="transmembrane region" description="Helical" evidence="2">
    <location>
        <begin position="62"/>
        <end position="79"/>
    </location>
</feature>
<keyword evidence="2" id="KW-0472">Membrane</keyword>
<name>A0A2W1L4S6_9BACL</name>
<feature type="transmembrane region" description="Helical" evidence="2">
    <location>
        <begin position="12"/>
        <end position="28"/>
    </location>
</feature>
<evidence type="ECO:0000256" key="2">
    <source>
        <dbReference type="SAM" id="Phobius"/>
    </source>
</evidence>